<name>A0ABD4Z416_9CREN</name>
<dbReference type="InterPro" id="IPR002933">
    <property type="entry name" value="Peptidase_M20"/>
</dbReference>
<evidence type="ECO:0000256" key="4">
    <source>
        <dbReference type="ARBA" id="ARBA00006247"/>
    </source>
</evidence>
<dbReference type="InterPro" id="IPR036264">
    <property type="entry name" value="Bact_exopeptidase_dim_dom"/>
</dbReference>
<dbReference type="InterPro" id="IPR011650">
    <property type="entry name" value="Peptidase_M20_dimer"/>
</dbReference>
<comment type="cofactor">
    <cofactor evidence="2">
        <name>Zn(2+)</name>
        <dbReference type="ChEBI" id="CHEBI:29105"/>
    </cofactor>
</comment>
<evidence type="ECO:0000256" key="9">
    <source>
        <dbReference type="ARBA" id="ARBA00022833"/>
    </source>
</evidence>
<evidence type="ECO:0000259" key="12">
    <source>
        <dbReference type="Pfam" id="PF07687"/>
    </source>
</evidence>
<evidence type="ECO:0000256" key="11">
    <source>
        <dbReference type="ARBA" id="ARBA00051301"/>
    </source>
</evidence>
<accession>A0ABD4Z416</accession>
<comment type="caution">
    <text evidence="13">The sequence shown here is derived from an EMBL/GenBank/DDBJ whole genome shotgun (WGS) entry which is preliminary data.</text>
</comment>
<dbReference type="EMBL" id="JASNVW010000001">
    <property type="protein sequence ID" value="MDK6027890.1"/>
    <property type="molecule type" value="Genomic_DNA"/>
</dbReference>
<evidence type="ECO:0000256" key="3">
    <source>
        <dbReference type="ARBA" id="ARBA00005130"/>
    </source>
</evidence>
<dbReference type="RefSeq" id="WP_285272869.1">
    <property type="nucleotide sequence ID" value="NZ_JASNVW010000001.1"/>
</dbReference>
<comment type="catalytic activity">
    <reaction evidence="11">
        <text>N-succinyl-(2S,6S)-2,6-diaminopimelate + H2O = (2S,6S)-2,6-diaminopimelate + succinate</text>
        <dbReference type="Rhea" id="RHEA:22608"/>
        <dbReference type="ChEBI" id="CHEBI:15377"/>
        <dbReference type="ChEBI" id="CHEBI:30031"/>
        <dbReference type="ChEBI" id="CHEBI:57609"/>
        <dbReference type="ChEBI" id="CHEBI:58087"/>
        <dbReference type="EC" id="3.5.1.18"/>
    </reaction>
</comment>
<dbReference type="Gene3D" id="3.30.70.360">
    <property type="match status" value="1"/>
</dbReference>
<keyword evidence="7" id="KW-0479">Metal-binding</keyword>
<sequence>MGVLEYVSRNLDWGLKILGDMISIPTVNPPGEKYKEFVYYARDVLTGLGMDVEIVEVPKDYVARYYPEYSLHSRYILIGRLGRGKPVVHFNGHYDVVPAGSGWSSNPFDAVVRNGKVYGRGASDMKGGIASFILALKSFVETTKSFSGSVEVALVPDEEIGGETGTGFLVRELGSKPDYVVIGEPSSSEIIWIGHKGALWTLVEVYGRQAHGSTPWLGINAFEYMAKIAMRIISEYKPVLDSRKSVYEYEDERGAKPTITIGGEVRGGAKTNVVPGYYAFSVDRRVTPDEDLESVEKEFMEFINRVAADYPEVKISVRVLHKSPPALTNPNSELVTYAKSVAKEVIGKEPKTTVCLGGLDMRYYTEKNIQTIAYGPGTAGTAHIADEFLPISEFEKMSKIYLLLLNKILLKT</sequence>
<dbReference type="Proteomes" id="UP001529235">
    <property type="component" value="Unassembled WGS sequence"/>
</dbReference>
<keyword evidence="14" id="KW-1185">Reference proteome</keyword>
<dbReference type="PANTHER" id="PTHR43808:SF32">
    <property type="entry name" value="ARGE_DAPE-RELATED DEACYLASE"/>
    <property type="match status" value="1"/>
</dbReference>
<evidence type="ECO:0000256" key="8">
    <source>
        <dbReference type="ARBA" id="ARBA00022801"/>
    </source>
</evidence>
<dbReference type="GO" id="GO:0009014">
    <property type="term" value="F:succinyl-diaminopimelate desuccinylase activity"/>
    <property type="evidence" value="ECO:0007669"/>
    <property type="project" value="UniProtKB-EC"/>
</dbReference>
<dbReference type="InterPro" id="IPR010182">
    <property type="entry name" value="ArgE/DapE"/>
</dbReference>
<evidence type="ECO:0000256" key="5">
    <source>
        <dbReference type="ARBA" id="ARBA00011921"/>
    </source>
</evidence>
<dbReference type="EC" id="3.5.1.18" evidence="5"/>
<comment type="pathway">
    <text evidence="3">Amino-acid biosynthesis; L-lysine biosynthesis via DAP pathway; LL-2,6-diaminopimelate from (S)-tetrahydrodipicolinate (succinylase route): step 3/3.</text>
</comment>
<proteinExistence type="inferred from homology"/>
<dbReference type="GO" id="GO:0046872">
    <property type="term" value="F:metal ion binding"/>
    <property type="evidence" value="ECO:0007669"/>
    <property type="project" value="UniProtKB-KW"/>
</dbReference>
<evidence type="ECO:0000313" key="14">
    <source>
        <dbReference type="Proteomes" id="UP001529235"/>
    </source>
</evidence>
<dbReference type="NCBIfam" id="TIGR01910">
    <property type="entry name" value="DapE-ArgE"/>
    <property type="match status" value="1"/>
</dbReference>
<keyword evidence="10" id="KW-0170">Cobalt</keyword>
<evidence type="ECO:0000256" key="2">
    <source>
        <dbReference type="ARBA" id="ARBA00001947"/>
    </source>
</evidence>
<feature type="domain" description="Peptidase M20 dimerisation" evidence="12">
    <location>
        <begin position="193"/>
        <end position="310"/>
    </location>
</feature>
<dbReference type="PANTHER" id="PTHR43808">
    <property type="entry name" value="ACETYLORNITHINE DEACETYLASE"/>
    <property type="match status" value="1"/>
</dbReference>
<reference evidence="13 14" key="1">
    <citation type="submission" date="2023-05" db="EMBL/GenBank/DDBJ databases">
        <title>A new hyperthermophilic archaea 'Ignisphaera cupida' sp. nov. and description of the family 'Ignisphaeraceae' fam. nov.</title>
        <authorList>
            <person name="Podosokorskaya O.A."/>
            <person name="Elcheninov A.G."/>
            <person name="Klukina A."/>
            <person name="Merkel A.Y."/>
        </authorList>
    </citation>
    <scope>NUCLEOTIDE SEQUENCE [LARGE SCALE GENOMIC DNA]</scope>
    <source>
        <strain evidence="13 14">4213-co</strain>
    </source>
</reference>
<evidence type="ECO:0000256" key="1">
    <source>
        <dbReference type="ARBA" id="ARBA00001941"/>
    </source>
</evidence>
<evidence type="ECO:0000256" key="6">
    <source>
        <dbReference type="ARBA" id="ARBA00016853"/>
    </source>
</evidence>
<evidence type="ECO:0000256" key="7">
    <source>
        <dbReference type="ARBA" id="ARBA00022723"/>
    </source>
</evidence>
<evidence type="ECO:0000256" key="10">
    <source>
        <dbReference type="ARBA" id="ARBA00023285"/>
    </source>
</evidence>
<dbReference type="InterPro" id="IPR001261">
    <property type="entry name" value="ArgE/DapE_CS"/>
</dbReference>
<comment type="cofactor">
    <cofactor evidence="1">
        <name>Co(2+)</name>
        <dbReference type="ChEBI" id="CHEBI:48828"/>
    </cofactor>
</comment>
<dbReference type="AlphaFoldDB" id="A0ABD4Z416"/>
<dbReference type="InterPro" id="IPR050072">
    <property type="entry name" value="Peptidase_M20A"/>
</dbReference>
<protein>
    <recommendedName>
        <fullName evidence="6">Probable succinyl-diaminopimelate desuccinylase</fullName>
        <ecNumber evidence="5">3.5.1.18</ecNumber>
    </recommendedName>
</protein>
<keyword evidence="8" id="KW-0378">Hydrolase</keyword>
<dbReference type="SUPFAM" id="SSF55031">
    <property type="entry name" value="Bacterial exopeptidase dimerisation domain"/>
    <property type="match status" value="1"/>
</dbReference>
<evidence type="ECO:0000313" key="13">
    <source>
        <dbReference type="EMBL" id="MDK6027890.1"/>
    </source>
</evidence>
<dbReference type="Gene3D" id="3.40.630.10">
    <property type="entry name" value="Zn peptidases"/>
    <property type="match status" value="2"/>
</dbReference>
<gene>
    <name evidence="13" type="ORF">QPL79_00725</name>
</gene>
<comment type="similarity">
    <text evidence="4">Belongs to the peptidase M20A family.</text>
</comment>
<dbReference type="Pfam" id="PF01546">
    <property type="entry name" value="Peptidase_M20"/>
    <property type="match status" value="1"/>
</dbReference>
<keyword evidence="9" id="KW-0862">Zinc</keyword>
<organism evidence="13 14">
    <name type="scientific">Ignisphaera cupida</name>
    <dbReference type="NCBI Taxonomy" id="3050454"/>
    <lineage>
        <taxon>Archaea</taxon>
        <taxon>Thermoproteota</taxon>
        <taxon>Thermoprotei</taxon>
        <taxon>Desulfurococcales</taxon>
        <taxon>Desulfurococcaceae</taxon>
        <taxon>Ignisphaera</taxon>
    </lineage>
</organism>
<dbReference type="Pfam" id="PF07687">
    <property type="entry name" value="M20_dimer"/>
    <property type="match status" value="1"/>
</dbReference>
<dbReference type="NCBIfam" id="NF006400">
    <property type="entry name" value="PRK08651.1-3"/>
    <property type="match status" value="1"/>
</dbReference>
<dbReference type="PROSITE" id="PS00759">
    <property type="entry name" value="ARGE_DAPE_CPG2_2"/>
    <property type="match status" value="1"/>
</dbReference>
<dbReference type="SUPFAM" id="SSF53187">
    <property type="entry name" value="Zn-dependent exopeptidases"/>
    <property type="match status" value="1"/>
</dbReference>